<sequence>MIDPSDRRPHETGPAPTESLPSLDAADSVLATGGAGFIGTHLVEALAPDHSVTVYDTDRPADGHPPGVDHVTADVRDVSTLRDYVADADVVFHEAAVADVSQSIRRPVATHETNLDGTLSLLECARDTDTRVVFASSAAIYGHPERLPICEDHPKRPTTPYGLEKLAADQYTRLYADLYDVETVALRYFNVYGPRQGAGDYSGVITTFVRQALAGEDLTVHGDGEQTRDFVFVEDIVRANLLAATTDAVGESYNVGTGESVTIRELAALIRRLSDADVDIVHTESRAGDIDHSVADSSKAERRLDFEPTVSLEAGLDRTIAWFEASD</sequence>
<dbReference type="InterPro" id="IPR050177">
    <property type="entry name" value="Lipid_A_modif_metabolic_enz"/>
</dbReference>
<evidence type="ECO:0000313" key="3">
    <source>
        <dbReference type="EMBL" id="MFC5367870.1"/>
    </source>
</evidence>
<feature type="compositionally biased region" description="Basic and acidic residues" evidence="1">
    <location>
        <begin position="1"/>
        <end position="11"/>
    </location>
</feature>
<dbReference type="PANTHER" id="PTHR43245">
    <property type="entry name" value="BIFUNCTIONAL POLYMYXIN RESISTANCE PROTEIN ARNA"/>
    <property type="match status" value="1"/>
</dbReference>
<dbReference type="Gene3D" id="3.40.50.720">
    <property type="entry name" value="NAD(P)-binding Rossmann-like Domain"/>
    <property type="match status" value="1"/>
</dbReference>
<evidence type="ECO:0000259" key="2">
    <source>
        <dbReference type="Pfam" id="PF01370"/>
    </source>
</evidence>
<feature type="domain" description="NAD-dependent epimerase/dehydratase" evidence="2">
    <location>
        <begin position="29"/>
        <end position="256"/>
    </location>
</feature>
<dbReference type="Pfam" id="PF01370">
    <property type="entry name" value="Epimerase"/>
    <property type="match status" value="1"/>
</dbReference>
<dbReference type="EMBL" id="JBHSKX010000002">
    <property type="protein sequence ID" value="MFC5367870.1"/>
    <property type="molecule type" value="Genomic_DNA"/>
</dbReference>
<dbReference type="PANTHER" id="PTHR43245:SF13">
    <property type="entry name" value="UDP-D-APIOSE_UDP-D-XYLOSE SYNTHASE 2"/>
    <property type="match status" value="1"/>
</dbReference>
<protein>
    <submittedName>
        <fullName evidence="3">NAD-dependent epimerase/dehydratase family protein</fullName>
    </submittedName>
</protein>
<dbReference type="AlphaFoldDB" id="A0ABD5RDE4"/>
<dbReference type="InterPro" id="IPR001509">
    <property type="entry name" value="Epimerase_deHydtase"/>
</dbReference>
<accession>A0ABD5RDE4</accession>
<dbReference type="SUPFAM" id="SSF51735">
    <property type="entry name" value="NAD(P)-binding Rossmann-fold domains"/>
    <property type="match status" value="1"/>
</dbReference>
<evidence type="ECO:0000256" key="1">
    <source>
        <dbReference type="SAM" id="MobiDB-lite"/>
    </source>
</evidence>
<comment type="caution">
    <text evidence="3">The sequence shown here is derived from an EMBL/GenBank/DDBJ whole genome shotgun (WGS) entry which is preliminary data.</text>
</comment>
<dbReference type="PRINTS" id="PR01713">
    <property type="entry name" value="NUCEPIMERASE"/>
</dbReference>
<proteinExistence type="predicted"/>
<feature type="region of interest" description="Disordered" evidence="1">
    <location>
        <begin position="1"/>
        <end position="23"/>
    </location>
</feature>
<keyword evidence="4" id="KW-1185">Reference proteome</keyword>
<reference evidence="3 4" key="1">
    <citation type="journal article" date="2019" name="Int. J. Syst. Evol. Microbiol.">
        <title>The Global Catalogue of Microorganisms (GCM) 10K type strain sequencing project: providing services to taxonomists for standard genome sequencing and annotation.</title>
        <authorList>
            <consortium name="The Broad Institute Genomics Platform"/>
            <consortium name="The Broad Institute Genome Sequencing Center for Infectious Disease"/>
            <person name="Wu L."/>
            <person name="Ma J."/>
        </authorList>
    </citation>
    <scope>NUCLEOTIDE SEQUENCE [LARGE SCALE GENOMIC DNA]</scope>
    <source>
        <strain evidence="3 4">CGMCC 1.12237</strain>
    </source>
</reference>
<name>A0ABD5RDE4_9EURY</name>
<dbReference type="Proteomes" id="UP001596201">
    <property type="component" value="Unassembled WGS sequence"/>
</dbReference>
<evidence type="ECO:0000313" key="4">
    <source>
        <dbReference type="Proteomes" id="UP001596201"/>
    </source>
</evidence>
<organism evidence="3 4">
    <name type="scientific">Salinirubrum litoreum</name>
    <dbReference type="NCBI Taxonomy" id="1126234"/>
    <lineage>
        <taxon>Archaea</taxon>
        <taxon>Methanobacteriati</taxon>
        <taxon>Methanobacteriota</taxon>
        <taxon>Stenosarchaea group</taxon>
        <taxon>Halobacteria</taxon>
        <taxon>Halobacteriales</taxon>
        <taxon>Haloferacaceae</taxon>
        <taxon>Salinirubrum</taxon>
    </lineage>
</organism>
<gene>
    <name evidence="3" type="ORF">ACFPJ5_13105</name>
</gene>
<dbReference type="RefSeq" id="WP_227230114.1">
    <property type="nucleotide sequence ID" value="NZ_JAJCVJ010000002.1"/>
</dbReference>
<dbReference type="InterPro" id="IPR036291">
    <property type="entry name" value="NAD(P)-bd_dom_sf"/>
</dbReference>